<name>A0A937FBC9_9BACT</name>
<dbReference type="InterPro" id="IPR013783">
    <property type="entry name" value="Ig-like_fold"/>
</dbReference>
<dbReference type="SUPFAM" id="SSF49299">
    <property type="entry name" value="PKD domain"/>
    <property type="match status" value="1"/>
</dbReference>
<dbReference type="SUPFAM" id="SSF63829">
    <property type="entry name" value="Calcium-dependent phosphotriesterase"/>
    <property type="match status" value="2"/>
</dbReference>
<accession>A0A937FBC9</accession>
<protein>
    <submittedName>
        <fullName evidence="3">Gliding motility-associated C-terminal domain-containing protein</fullName>
    </submittedName>
</protein>
<keyword evidence="1" id="KW-0732">Signal</keyword>
<dbReference type="SMART" id="SM00089">
    <property type="entry name" value="PKD"/>
    <property type="match status" value="1"/>
</dbReference>
<gene>
    <name evidence="3" type="ORF">JL102_20305</name>
</gene>
<reference evidence="3" key="1">
    <citation type="submission" date="2021-01" db="EMBL/GenBank/DDBJ databases">
        <title>Fulvivirga kasyanovii gen. nov., sp nov., a novel member of the phylum Bacteroidetes isolated from seawater in a mussel farm.</title>
        <authorList>
            <person name="Zhao L.-H."/>
            <person name="Wang Z.-J."/>
        </authorList>
    </citation>
    <scope>NUCLEOTIDE SEQUENCE</scope>
    <source>
        <strain evidence="3">2943</strain>
    </source>
</reference>
<sequence>MLHSPIRSVCLFLFLLISSSFNAFSQSYSELNWYFGNNNNSFRFTRPNFTPERLSSVQPLGLGMSAVATDPVTGSVLFYTDGLTVYEPTGTVMFNGSIASGTALSQGIATCAVPGNAGQYYIFTQDPAGNLIATTVDMNATGNALFPEPPKGEVTTSFSPAGLTNLSQGMIIIPNDTKDAFWLITQVAGSDTYNVSEITSAGLQPATGYNIGSAISAGNLSFNQATNSIAVASPATEVQIINIDRATGALTAGATISGFNGTYDTEWSNNGQFLYVSGNFGGNEELVQVDLSATPTPTTELVNTSNTLTTSYGLQIAPDSAIYHIYENASGNFLVGRINEPDTIASQVLYEDRAFQNTNFNGRQFPTFLAEINPTFSADFTYSGTCQNEETFFYPTIDPRADSVSWSFGDDGSSSQLAPTHTYQEANTFDVTLTAYLNGDSTSATHPITINTFEIQITLRSDTTFCLVDYPASSYSPNGTGSASVIAQISGSPSSIVWSNGDTGNTLTPDSSGYYYVIATDGSGCSTHAGITVNTYGEQKQRSNVWYFGNHAGIDFNSGTAEPIPFGDIDVFDGGNQLTTPEGCTIYCDRNGEPLFYTDGVDVYDQEGNLLTPTDKLGGDQGSTQSVLIVPFPDDETLFYIFTTQEVYGDGTYDLQYAVYDRKDESNSTLGAMVYNANGEMITTLATRVTERLTGTENWVIVHEYGNNNFKAFPIGADGIGSPVISNVGPVHDSERESRGYMTLSGSGLLAVAYSEDDNNNFVDLLQFTDSTGTIEERILLEINNPKDALNPSSPNASGQVYGVSFSPDGSNLFATVQGSPSHIFRWKVDTTTLVNTTTPIEYIRDSVRHDIDDAATTLGALQVGPDGMLYVAVQGQQVISRITNPNIDWDQEINIEDFGLSAGTSSEQGMPNFIQNISSPSPGASISVTGGCFGESVVISVSNPLYLEHYLVNIFDDEGNKLRGPVELNQSTTEFSFTPPAPGIYEVSTTITNDCDNNEVNMTPQNFIINPLPSFTLAVQNQPSLCGLADGSVLANFPSFNAATNPLSYTVNGPVSYPATEVTSNTMVIENLSAGFYTVTTTNTLTGCSDTRTIRLNDPTGYTPDDLNINTGCSNNQGVINGFTFNPVSAAPATYSWQIFTQGSNRLVASGTESSNLPYQPLSTGEYYVEIRDAGGCLTTASVSGTPPPAINLNLPLEFVSCGETVARVPYSTASTSTPIITPPMSVEGDSIILITEPGTYQVTAAGDGINTCDTTLSVTVLFPQPNENPYKSRYAICPFENSLARKYLMLENLPGGFISMKWYDEDGVEIAPGGASGASTVDGYRFSAAGDSLIAEVTGRINFEATNAEGCVTEGVIEVVEDCEGRINAPNAFNPNSGNPANQSWKIFPFLVDPTDFQIFIFNRWGEMIFQSGSLSEMQNDGWNGGYDNDPGRPVPGGTYAYKVEFRSEHEPEKGILEQRGGITLIR</sequence>
<dbReference type="Pfam" id="PF00801">
    <property type="entry name" value="PKD"/>
    <property type="match status" value="1"/>
</dbReference>
<evidence type="ECO:0000313" key="4">
    <source>
        <dbReference type="Proteomes" id="UP000659388"/>
    </source>
</evidence>
<dbReference type="Proteomes" id="UP000659388">
    <property type="component" value="Unassembled WGS sequence"/>
</dbReference>
<dbReference type="EMBL" id="JAESIY010000013">
    <property type="protein sequence ID" value="MBL3658507.1"/>
    <property type="molecule type" value="Genomic_DNA"/>
</dbReference>
<evidence type="ECO:0000313" key="3">
    <source>
        <dbReference type="EMBL" id="MBL3658507.1"/>
    </source>
</evidence>
<evidence type="ECO:0000259" key="2">
    <source>
        <dbReference type="PROSITE" id="PS50093"/>
    </source>
</evidence>
<proteinExistence type="predicted"/>
<dbReference type="PROSITE" id="PS50093">
    <property type="entry name" value="PKD"/>
    <property type="match status" value="1"/>
</dbReference>
<feature type="domain" description="PKD" evidence="2">
    <location>
        <begin position="398"/>
        <end position="450"/>
    </location>
</feature>
<feature type="chain" id="PRO_5037067874" evidence="1">
    <location>
        <begin position="26"/>
        <end position="1469"/>
    </location>
</feature>
<feature type="signal peptide" evidence="1">
    <location>
        <begin position="1"/>
        <end position="25"/>
    </location>
</feature>
<dbReference type="InterPro" id="IPR000601">
    <property type="entry name" value="PKD_dom"/>
</dbReference>
<dbReference type="InterPro" id="IPR035986">
    <property type="entry name" value="PKD_dom_sf"/>
</dbReference>
<dbReference type="CDD" id="cd00146">
    <property type="entry name" value="PKD"/>
    <property type="match status" value="1"/>
</dbReference>
<dbReference type="Pfam" id="PF13585">
    <property type="entry name" value="CHU_C"/>
    <property type="match status" value="1"/>
</dbReference>
<keyword evidence="4" id="KW-1185">Reference proteome</keyword>
<organism evidence="3 4">
    <name type="scientific">Fulvivirga sediminis</name>
    <dbReference type="NCBI Taxonomy" id="2803949"/>
    <lineage>
        <taxon>Bacteria</taxon>
        <taxon>Pseudomonadati</taxon>
        <taxon>Bacteroidota</taxon>
        <taxon>Cytophagia</taxon>
        <taxon>Cytophagales</taxon>
        <taxon>Fulvivirgaceae</taxon>
        <taxon>Fulvivirga</taxon>
    </lineage>
</organism>
<dbReference type="Gene3D" id="2.60.40.10">
    <property type="entry name" value="Immunoglobulins"/>
    <property type="match status" value="1"/>
</dbReference>
<evidence type="ECO:0000256" key="1">
    <source>
        <dbReference type="SAM" id="SignalP"/>
    </source>
</evidence>
<dbReference type="RefSeq" id="WP_202246301.1">
    <property type="nucleotide sequence ID" value="NZ_JAESIY010000013.1"/>
</dbReference>
<dbReference type="InterPro" id="IPR022409">
    <property type="entry name" value="PKD/Chitinase_dom"/>
</dbReference>
<comment type="caution">
    <text evidence="3">The sequence shown here is derived from an EMBL/GenBank/DDBJ whole genome shotgun (WGS) entry which is preliminary data.</text>
</comment>